<dbReference type="Proteomes" id="UP001372834">
    <property type="component" value="Unassembled WGS sequence"/>
</dbReference>
<evidence type="ECO:0000259" key="15">
    <source>
        <dbReference type="PROSITE" id="PS51465"/>
    </source>
</evidence>
<evidence type="ECO:0000256" key="3">
    <source>
        <dbReference type="ARBA" id="ARBA00022622"/>
    </source>
</evidence>
<evidence type="ECO:0000256" key="5">
    <source>
        <dbReference type="ARBA" id="ARBA00022690"/>
    </source>
</evidence>
<dbReference type="PROSITE" id="PS00282">
    <property type="entry name" value="KAZAL_1"/>
    <property type="match status" value="1"/>
</dbReference>
<evidence type="ECO:0000256" key="6">
    <source>
        <dbReference type="ARBA" id="ARBA00022729"/>
    </source>
</evidence>
<evidence type="ECO:0000256" key="2">
    <source>
        <dbReference type="ARBA" id="ARBA00022475"/>
    </source>
</evidence>
<evidence type="ECO:0000256" key="10">
    <source>
        <dbReference type="ARBA" id="ARBA00023157"/>
    </source>
</evidence>
<feature type="domain" description="Kazal-like" evidence="15">
    <location>
        <begin position="593"/>
        <end position="639"/>
    </location>
</feature>
<evidence type="ECO:0000256" key="13">
    <source>
        <dbReference type="ARBA" id="ARBA00061636"/>
    </source>
</evidence>
<keyword evidence="3" id="KW-0336">GPI-anchor</keyword>
<dbReference type="PANTHER" id="PTHR13487">
    <property type="entry name" value="SERINE PROTEASE INHIBITOR"/>
    <property type="match status" value="1"/>
</dbReference>
<dbReference type="InterPro" id="IPR002350">
    <property type="entry name" value="Kazal_dom"/>
</dbReference>
<evidence type="ECO:0000256" key="1">
    <source>
        <dbReference type="ARBA" id="ARBA00004609"/>
    </source>
</evidence>
<dbReference type="GO" id="GO:0005886">
    <property type="term" value="C:plasma membrane"/>
    <property type="evidence" value="ECO:0007669"/>
    <property type="project" value="UniProtKB-SubCell"/>
</dbReference>
<evidence type="ECO:0000256" key="14">
    <source>
        <dbReference type="ARBA" id="ARBA00073829"/>
    </source>
</evidence>
<dbReference type="InterPro" id="IPR056978">
    <property type="entry name" value="CC4_RECK"/>
</dbReference>
<dbReference type="AlphaFoldDB" id="A0AAN8PD91"/>
<dbReference type="SUPFAM" id="SSF100895">
    <property type="entry name" value="Kazal-type serine protease inhibitors"/>
    <property type="match status" value="2"/>
</dbReference>
<dbReference type="InterPro" id="IPR056976">
    <property type="entry name" value="EGF1_RECK"/>
</dbReference>
<keyword evidence="5" id="KW-0646">Protease inhibitor</keyword>
<evidence type="ECO:0000313" key="16">
    <source>
        <dbReference type="EMBL" id="KAK6628232.1"/>
    </source>
</evidence>
<comment type="similarity">
    <text evidence="13">Belongs to the RECK family.</text>
</comment>
<keyword evidence="2" id="KW-1003">Cell membrane</keyword>
<keyword evidence="10" id="KW-1015">Disulfide bond</keyword>
<dbReference type="Pfam" id="PF07648">
    <property type="entry name" value="Kazal_2"/>
    <property type="match status" value="3"/>
</dbReference>
<dbReference type="FunFam" id="3.30.60.30:FF:000011">
    <property type="entry name" value="reversion-inducing cysteine-rich protein with Kazal motifs isoform X1"/>
    <property type="match status" value="1"/>
</dbReference>
<dbReference type="CDD" id="cd00104">
    <property type="entry name" value="KAZAL_FS"/>
    <property type="match status" value="1"/>
</dbReference>
<proteinExistence type="inferred from homology"/>
<keyword evidence="12" id="KW-0449">Lipoprotein</keyword>
<keyword evidence="4" id="KW-0879">Wnt signaling pathway</keyword>
<dbReference type="InterPro" id="IPR036058">
    <property type="entry name" value="Kazal_dom_sf"/>
</dbReference>
<evidence type="ECO:0000256" key="12">
    <source>
        <dbReference type="ARBA" id="ARBA00023288"/>
    </source>
</evidence>
<dbReference type="GO" id="GO:0016055">
    <property type="term" value="P:Wnt signaling pathway"/>
    <property type="evidence" value="ECO:0007669"/>
    <property type="project" value="UniProtKB-KW"/>
</dbReference>
<dbReference type="GO" id="GO:0008191">
    <property type="term" value="F:metalloendopeptidase inhibitor activity"/>
    <property type="evidence" value="ECO:0007669"/>
    <property type="project" value="InterPro"/>
</dbReference>
<dbReference type="PROSITE" id="PS51465">
    <property type="entry name" value="KAZAL_2"/>
    <property type="match status" value="1"/>
</dbReference>
<keyword evidence="11" id="KW-0325">Glycoprotein</keyword>
<dbReference type="SMART" id="SM00280">
    <property type="entry name" value="KAZAL"/>
    <property type="match status" value="3"/>
</dbReference>
<keyword evidence="9" id="KW-0472">Membrane</keyword>
<reference evidence="16 17" key="1">
    <citation type="submission" date="2023-10" db="EMBL/GenBank/DDBJ databases">
        <title>Genomes of two closely related lineages of the louse Polyplax serrata with different host specificities.</title>
        <authorList>
            <person name="Martinu J."/>
            <person name="Tarabai H."/>
            <person name="Stefka J."/>
            <person name="Hypsa V."/>
        </authorList>
    </citation>
    <scope>NUCLEOTIDE SEQUENCE [LARGE SCALE GENOMIC DNA]</scope>
    <source>
        <strain evidence="16">HR10_N</strain>
    </source>
</reference>
<name>A0AAN8PD91_POLSC</name>
<dbReference type="GO" id="GO:0030198">
    <property type="term" value="P:extracellular matrix organization"/>
    <property type="evidence" value="ECO:0007669"/>
    <property type="project" value="TreeGrafter"/>
</dbReference>
<dbReference type="EMBL" id="JAWJWE010000036">
    <property type="protein sequence ID" value="KAK6628232.1"/>
    <property type="molecule type" value="Genomic_DNA"/>
</dbReference>
<keyword evidence="6" id="KW-0732">Signal</keyword>
<dbReference type="Pfam" id="PF23332">
    <property type="entry name" value="CC4_RECK"/>
    <property type="match status" value="2"/>
</dbReference>
<dbReference type="GO" id="GO:0098552">
    <property type="term" value="C:side of membrane"/>
    <property type="evidence" value="ECO:0007669"/>
    <property type="project" value="UniProtKB-KW"/>
</dbReference>
<dbReference type="Pfam" id="PF25028">
    <property type="entry name" value="FnI_RECK"/>
    <property type="match status" value="1"/>
</dbReference>
<dbReference type="InterPro" id="IPR056979">
    <property type="entry name" value="FZ_RECK"/>
</dbReference>
<protein>
    <recommendedName>
        <fullName evidence="14">Reversion-inducing cysteine-rich protein with Kazal motifs</fullName>
    </recommendedName>
</protein>
<dbReference type="InterPro" id="IPR039016">
    <property type="entry name" value="RECK"/>
</dbReference>
<gene>
    <name evidence="16" type="ORF">RUM43_002044</name>
</gene>
<accession>A0AAN8PD91</accession>
<dbReference type="Gene3D" id="3.30.60.30">
    <property type="match status" value="2"/>
</dbReference>
<evidence type="ECO:0000313" key="17">
    <source>
        <dbReference type="Proteomes" id="UP001372834"/>
    </source>
</evidence>
<evidence type="ECO:0000256" key="4">
    <source>
        <dbReference type="ARBA" id="ARBA00022687"/>
    </source>
</evidence>
<dbReference type="Pfam" id="PF22961">
    <property type="entry name" value="RECK-like_N"/>
    <property type="match status" value="1"/>
</dbReference>
<dbReference type="InterPro" id="IPR055110">
    <property type="entry name" value="RECK-like_N"/>
</dbReference>
<evidence type="ECO:0000256" key="8">
    <source>
        <dbReference type="ARBA" id="ARBA00022900"/>
    </source>
</evidence>
<organism evidence="16 17">
    <name type="scientific">Polyplax serrata</name>
    <name type="common">Common mouse louse</name>
    <dbReference type="NCBI Taxonomy" id="468196"/>
    <lineage>
        <taxon>Eukaryota</taxon>
        <taxon>Metazoa</taxon>
        <taxon>Ecdysozoa</taxon>
        <taxon>Arthropoda</taxon>
        <taxon>Hexapoda</taxon>
        <taxon>Insecta</taxon>
        <taxon>Pterygota</taxon>
        <taxon>Neoptera</taxon>
        <taxon>Paraneoptera</taxon>
        <taxon>Psocodea</taxon>
        <taxon>Troctomorpha</taxon>
        <taxon>Phthiraptera</taxon>
        <taxon>Anoplura</taxon>
        <taxon>Polyplacidae</taxon>
        <taxon>Polyplax</taxon>
    </lineage>
</organism>
<sequence length="934" mass="102504">MSPEKACKGVRASKLPISLAAIAADPVLREERLASLHNFCSQQLMQFWGCMNETLAEIRNGEEWSGRQCCLLPQSGKCQKACIRASSRVDLVQSCRQSDEINFFTCLDKQEFGDKCCANARSIDCHRSCKLVFKTSLTPNREIRDGVMESCSASSPKVVHCIKNFTKVTPATNTHKYLHCCDKTSESKCRNSCRKILRTKTTGQEIVDSLQEGGCGPPLPHNKFWQCFLHTGTPSETSVSNAEVSRIDRMGMDSAKLYCCNKAASNTCRRLCIKTFSDEWTKSWKDFDLQCLSQPAESRLLHCIDEVEEPCELGCDGLSYCSNFNNRPTELFRSCSPQADEAARYDMALWQQQGYLTLPGGVQILVKNISNCSPNMWKAVACALQVKPCHRQSHINRICREDCYEMLSQCMDWSMMPLGQTAASICSRLSSNTPSTPCVSLKPYLEPSDSPYAEPGEEVTAPCKGNPCEPHEICLVNRNCLHGKHCQPYMCAPGCKMGEVSQYIVPYGSYVRIPIPTENKGCQKICRCSRDGTIEHCQPMPCVPADNCWLGNKRIDHGSWFFLDCNMCSCLSGEIICSKKQCMSNGPATRDVSFTSLPCNCPPHHVPVCGRNGNTYPSSCLAKCAGLRDADFQFGSCSLKDPCESDPCGEGFKCVPARKVCLSLLEKPCKQHICVDLTMTCSELPSSPVCDTEQIEHYNLCSLVKSGKSLAYQGPCLSNCRNDGPVCGIDGETYQSQCSALANLISVDYRGPCLAVGLISEGAKSQCGPAVACPSLPSTGCYAVTPPGSCCPMCAGALRLLYSRKQVDRALYALRGTPTNALTVTAILKSLERQVQVAECSLRGFLTVELDIFVAIVSQDENKVSDLQREVCVREAEKLASLVKRSSPRISSDLALSSLTAATVVHVLASGTLRIPATFSFTMLIPCILVSWTR</sequence>
<dbReference type="PANTHER" id="PTHR13487:SF3">
    <property type="entry name" value="REVERSION-INDUCING CYSTEINE-RICH PROTEIN WITH KAZAL MOTIFS"/>
    <property type="match status" value="1"/>
</dbReference>
<comment type="caution">
    <text evidence="16">The sequence shown here is derived from an EMBL/GenBank/DDBJ whole genome shotgun (WGS) entry which is preliminary data.</text>
</comment>
<dbReference type="GO" id="GO:0004867">
    <property type="term" value="F:serine-type endopeptidase inhibitor activity"/>
    <property type="evidence" value="ECO:0007669"/>
    <property type="project" value="UniProtKB-KW"/>
</dbReference>
<keyword evidence="8" id="KW-0722">Serine protease inhibitor</keyword>
<dbReference type="Pfam" id="PF23298">
    <property type="entry name" value="FZ_RECK"/>
    <property type="match status" value="1"/>
</dbReference>
<comment type="subcellular location">
    <subcellularLocation>
        <location evidence="1">Cell membrane</location>
        <topology evidence="1">Lipid-anchor</topology>
        <topology evidence="1">GPI-anchor</topology>
    </subcellularLocation>
</comment>
<dbReference type="InterPro" id="IPR056977">
    <property type="entry name" value="FnI_RECK"/>
</dbReference>
<evidence type="ECO:0000256" key="7">
    <source>
        <dbReference type="ARBA" id="ARBA00022737"/>
    </source>
</evidence>
<keyword evidence="7" id="KW-0677">Repeat</keyword>
<dbReference type="Pfam" id="PF25027">
    <property type="entry name" value="EGF1_RECK"/>
    <property type="match status" value="1"/>
</dbReference>
<evidence type="ECO:0000256" key="9">
    <source>
        <dbReference type="ARBA" id="ARBA00023136"/>
    </source>
</evidence>
<evidence type="ECO:0000256" key="11">
    <source>
        <dbReference type="ARBA" id="ARBA00023180"/>
    </source>
</evidence>